<evidence type="ECO:0000256" key="1">
    <source>
        <dbReference type="ARBA" id="ARBA00010617"/>
    </source>
</evidence>
<feature type="signal peptide" evidence="7">
    <location>
        <begin position="1"/>
        <end position="24"/>
    </location>
</feature>
<comment type="similarity">
    <text evidence="1 6">Belongs to the cytochrome P450 family.</text>
</comment>
<dbReference type="AlphaFoldDB" id="A0AAJ0DDS1"/>
<dbReference type="InterPro" id="IPR001128">
    <property type="entry name" value="Cyt_P450"/>
</dbReference>
<dbReference type="Pfam" id="PF00067">
    <property type="entry name" value="p450"/>
    <property type="match status" value="1"/>
</dbReference>
<dbReference type="PANTHER" id="PTHR46300:SF8">
    <property type="entry name" value="CYTOCHROME P450 2E1"/>
    <property type="match status" value="1"/>
</dbReference>
<evidence type="ECO:0000256" key="4">
    <source>
        <dbReference type="ARBA" id="ARBA00023004"/>
    </source>
</evidence>
<comment type="caution">
    <text evidence="8">The sequence shown here is derived from an EMBL/GenBank/DDBJ whole genome shotgun (WGS) entry which is preliminary data.</text>
</comment>
<reference evidence="8" key="1">
    <citation type="submission" date="2023-04" db="EMBL/GenBank/DDBJ databases">
        <title>Black Yeasts Isolated from many extreme environments.</title>
        <authorList>
            <person name="Coleine C."/>
            <person name="Stajich J.E."/>
            <person name="Selbmann L."/>
        </authorList>
    </citation>
    <scope>NUCLEOTIDE SEQUENCE</scope>
    <source>
        <strain evidence="8">CCFEE 5312</strain>
    </source>
</reference>
<dbReference type="GO" id="GO:0004497">
    <property type="term" value="F:monooxygenase activity"/>
    <property type="evidence" value="ECO:0007669"/>
    <property type="project" value="UniProtKB-KW"/>
</dbReference>
<evidence type="ECO:0000256" key="2">
    <source>
        <dbReference type="ARBA" id="ARBA00022723"/>
    </source>
</evidence>
<evidence type="ECO:0000256" key="5">
    <source>
        <dbReference type="PIRSR" id="PIRSR602401-1"/>
    </source>
</evidence>
<keyword evidence="2 5" id="KW-0479">Metal-binding</keyword>
<dbReference type="PRINTS" id="PR00385">
    <property type="entry name" value="P450"/>
</dbReference>
<gene>
    <name evidence="8" type="ORF">LTR09_010526</name>
</gene>
<dbReference type="PROSITE" id="PS00086">
    <property type="entry name" value="CYTOCHROME_P450"/>
    <property type="match status" value="1"/>
</dbReference>
<feature type="binding site" description="axial binding residue" evidence="5">
    <location>
        <position position="443"/>
    </location>
    <ligand>
        <name>heme</name>
        <dbReference type="ChEBI" id="CHEBI:30413"/>
    </ligand>
    <ligandPart>
        <name>Fe</name>
        <dbReference type="ChEBI" id="CHEBI:18248"/>
    </ligandPart>
</feature>
<keyword evidence="9" id="KW-1185">Reference proteome</keyword>
<name>A0AAJ0DDS1_9PEZI</name>
<dbReference type="PANTHER" id="PTHR46300">
    <property type="entry name" value="P450, PUTATIVE (EUROFUNG)-RELATED-RELATED"/>
    <property type="match status" value="1"/>
</dbReference>
<dbReference type="InterPro" id="IPR002401">
    <property type="entry name" value="Cyt_P450_E_grp-I"/>
</dbReference>
<dbReference type="CDD" id="cd11065">
    <property type="entry name" value="CYP64-like"/>
    <property type="match status" value="1"/>
</dbReference>
<dbReference type="InterPro" id="IPR036396">
    <property type="entry name" value="Cyt_P450_sf"/>
</dbReference>
<evidence type="ECO:0000256" key="3">
    <source>
        <dbReference type="ARBA" id="ARBA00023002"/>
    </source>
</evidence>
<evidence type="ECO:0000313" key="9">
    <source>
        <dbReference type="Proteomes" id="UP001271007"/>
    </source>
</evidence>
<evidence type="ECO:0000313" key="8">
    <source>
        <dbReference type="EMBL" id="KAK3048187.1"/>
    </source>
</evidence>
<keyword evidence="7" id="KW-0732">Signal</keyword>
<dbReference type="SUPFAM" id="SSF48264">
    <property type="entry name" value="Cytochrome P450"/>
    <property type="match status" value="1"/>
</dbReference>
<dbReference type="GO" id="GO:0016705">
    <property type="term" value="F:oxidoreductase activity, acting on paired donors, with incorporation or reduction of molecular oxygen"/>
    <property type="evidence" value="ECO:0007669"/>
    <property type="project" value="InterPro"/>
</dbReference>
<dbReference type="InterPro" id="IPR017972">
    <property type="entry name" value="Cyt_P450_CS"/>
</dbReference>
<dbReference type="GO" id="GO:0005506">
    <property type="term" value="F:iron ion binding"/>
    <property type="evidence" value="ECO:0007669"/>
    <property type="project" value="InterPro"/>
</dbReference>
<organism evidence="8 9">
    <name type="scientific">Extremus antarcticus</name>
    <dbReference type="NCBI Taxonomy" id="702011"/>
    <lineage>
        <taxon>Eukaryota</taxon>
        <taxon>Fungi</taxon>
        <taxon>Dikarya</taxon>
        <taxon>Ascomycota</taxon>
        <taxon>Pezizomycotina</taxon>
        <taxon>Dothideomycetes</taxon>
        <taxon>Dothideomycetidae</taxon>
        <taxon>Mycosphaerellales</taxon>
        <taxon>Extremaceae</taxon>
        <taxon>Extremus</taxon>
    </lineage>
</organism>
<dbReference type="PRINTS" id="PR00463">
    <property type="entry name" value="EP450I"/>
</dbReference>
<comment type="cofactor">
    <cofactor evidence="5">
        <name>heme</name>
        <dbReference type="ChEBI" id="CHEBI:30413"/>
    </cofactor>
</comment>
<evidence type="ECO:0000256" key="7">
    <source>
        <dbReference type="SAM" id="SignalP"/>
    </source>
</evidence>
<evidence type="ECO:0000256" key="6">
    <source>
        <dbReference type="RuleBase" id="RU000461"/>
    </source>
</evidence>
<feature type="chain" id="PRO_5042505609" description="Cytochrome P450" evidence="7">
    <location>
        <begin position="25"/>
        <end position="525"/>
    </location>
</feature>
<dbReference type="GO" id="GO:0020037">
    <property type="term" value="F:heme binding"/>
    <property type="evidence" value="ECO:0007669"/>
    <property type="project" value="InterPro"/>
</dbReference>
<dbReference type="Gene3D" id="1.10.630.10">
    <property type="entry name" value="Cytochrome P450"/>
    <property type="match status" value="1"/>
</dbReference>
<dbReference type="Proteomes" id="UP001271007">
    <property type="component" value="Unassembled WGS sequence"/>
</dbReference>
<protein>
    <recommendedName>
        <fullName evidence="10">Cytochrome P450</fullName>
    </recommendedName>
</protein>
<sequence length="525" mass="60195">MAETTLLISLIPFFALLYLALFDAERKPPKGTKYPPGPSRKPLIGNLLDIPATHSWLQFKKWSDQYNSKIFRMTLAGQEHYVLSSEKVANDLLRERGSIYSSRPLAPASAELLSKNLRPVLLPYNDTWRNGRKFMHSVTNAKVANQYHVTQELESTRMIAGLIKQPERYEHWFRVYSAGVIFRLAFGKKIETGDEDVLRRIDAVNHHLERVASPGAYLVDTFPILMKLPRFMAPFKKELEELHDQEHSLFRGLLEDVRDRMKTDSAPKCWERDFLEHQHELDLTNDEGAYVVGTLFEAGSGTTSAAMMSFMLAMVLHPMWFRMLQAEVDQVSTNRLPRIDDIPALPTVRAAVKEILRWHPVTSGGLPHVCTKDDIYEDFFIPAGTVVHPNQWAIHRDPELYPDPETYNPQRWLDPSFPTYKEPLSEYPNLHNYSNFGFGRRICPGQNIAERNMYLLAARIAWSVSISKAKDSAGKEITPPVYEYTAGFNSYPLPFRFDAKVRSAERQAIIDAELKREAESDPLNE</sequence>
<proteinExistence type="inferred from homology"/>
<dbReference type="InterPro" id="IPR050364">
    <property type="entry name" value="Cytochrome_P450_fung"/>
</dbReference>
<evidence type="ECO:0008006" key="10">
    <source>
        <dbReference type="Google" id="ProtNLM"/>
    </source>
</evidence>
<accession>A0AAJ0DDS1</accession>
<keyword evidence="4 5" id="KW-0408">Iron</keyword>
<dbReference type="EMBL" id="JAWDJX010000052">
    <property type="protein sequence ID" value="KAK3048187.1"/>
    <property type="molecule type" value="Genomic_DNA"/>
</dbReference>
<keyword evidence="5 6" id="KW-0349">Heme</keyword>
<keyword evidence="3 6" id="KW-0560">Oxidoreductase</keyword>
<keyword evidence="6" id="KW-0503">Monooxygenase</keyword>